<dbReference type="AlphaFoldDB" id="A0A0F9SNX9"/>
<comment type="caution">
    <text evidence="2">The sequence shown here is derived from an EMBL/GenBank/DDBJ whole genome shotgun (WGS) entry which is preliminary data.</text>
</comment>
<dbReference type="EMBL" id="LAZR01000568">
    <property type="protein sequence ID" value="KKN64092.1"/>
    <property type="molecule type" value="Genomic_DNA"/>
</dbReference>
<organism evidence="2">
    <name type="scientific">marine sediment metagenome</name>
    <dbReference type="NCBI Taxonomy" id="412755"/>
    <lineage>
        <taxon>unclassified sequences</taxon>
        <taxon>metagenomes</taxon>
        <taxon>ecological metagenomes</taxon>
    </lineage>
</organism>
<accession>A0A0F9SNX9</accession>
<feature type="region of interest" description="Disordered" evidence="1">
    <location>
        <begin position="1"/>
        <end position="40"/>
    </location>
</feature>
<proteinExistence type="predicted"/>
<reference evidence="2" key="1">
    <citation type="journal article" date="2015" name="Nature">
        <title>Complex archaea that bridge the gap between prokaryotes and eukaryotes.</title>
        <authorList>
            <person name="Spang A."/>
            <person name="Saw J.H."/>
            <person name="Jorgensen S.L."/>
            <person name="Zaremba-Niedzwiedzka K."/>
            <person name="Martijn J."/>
            <person name="Lind A.E."/>
            <person name="van Eijk R."/>
            <person name="Schleper C."/>
            <person name="Guy L."/>
            <person name="Ettema T.J."/>
        </authorList>
    </citation>
    <scope>NUCLEOTIDE SEQUENCE</scope>
</reference>
<name>A0A0F9SNX9_9ZZZZ</name>
<protein>
    <submittedName>
        <fullName evidence="2">Uncharacterized protein</fullName>
    </submittedName>
</protein>
<gene>
    <name evidence="2" type="ORF">LCGC14_0495190</name>
</gene>
<sequence>MSNEKKKSLFETSFGSGKEKTDGPSGTVIEGSSIPDSEQKVKDFEQKLKTQEQEIKKLKNRLTSQERSYNSKIEVLVNDKDSLVQAINQQELSLAEARKIEPKEVFVPLIPTTTEVCELLKKYKNELNYDDDTINYCFERLVTKKEISRKGGRIRNHQKKGRDIPTIKAYNEFLRFMVKMGELP</sequence>
<evidence type="ECO:0000256" key="1">
    <source>
        <dbReference type="SAM" id="MobiDB-lite"/>
    </source>
</evidence>
<evidence type="ECO:0000313" key="2">
    <source>
        <dbReference type="EMBL" id="KKN64092.1"/>
    </source>
</evidence>